<reference evidence="5" key="1">
    <citation type="submission" date="2017-03" db="EMBL/GenBank/DDBJ databases">
        <authorList>
            <person name="Lund M.B."/>
        </authorList>
    </citation>
    <scope>NUCLEOTIDE SEQUENCE [LARGE SCALE GENOMIC DNA]</scope>
</reference>
<name>A0A2A6FT44_9MICO</name>
<accession>A0A2A6FT44</accession>
<dbReference type="AlphaFoldDB" id="A0A2A6FT44"/>
<dbReference type="SMART" id="SM01007">
    <property type="entry name" value="Aldolase_II"/>
    <property type="match status" value="1"/>
</dbReference>
<dbReference type="InterPro" id="IPR036409">
    <property type="entry name" value="Aldolase_II/adducin_N_sf"/>
</dbReference>
<sequence>MNPGNAQSASHDAEALIEIGRRVHEAGLVPASAGNLSARTTGGVWVTGRRARLGELTTADLYFVHDDGRVEGTGQAGPTSEIHLHRAVHAVRDTRFVVHTHSKAAVAASLLCDELPNVHYAAAMIGDSIPVVDYQPFGSEELAVAVGQALGAERHGAVLRHHGAVSIGDSLTQAVDRAILLDWLAELSYLALASGATRRLSREEMTHAAERMRIQTYSTEE</sequence>
<protein>
    <recommendedName>
        <fullName evidence="3">Class II aldolase/adducin N-terminal domain-containing protein</fullName>
    </recommendedName>
</protein>
<dbReference type="GO" id="GO:0019323">
    <property type="term" value="P:pentose catabolic process"/>
    <property type="evidence" value="ECO:0007669"/>
    <property type="project" value="TreeGrafter"/>
</dbReference>
<organism evidence="4 5">
    <name type="scientific">Candidatus Lumbricidiphila eiseniae</name>
    <dbReference type="NCBI Taxonomy" id="1969409"/>
    <lineage>
        <taxon>Bacteria</taxon>
        <taxon>Bacillati</taxon>
        <taxon>Actinomycetota</taxon>
        <taxon>Actinomycetes</taxon>
        <taxon>Micrococcales</taxon>
        <taxon>Microbacteriaceae</taxon>
        <taxon>Candidatus Lumbricidiphila</taxon>
    </lineage>
</organism>
<dbReference type="Proteomes" id="UP000219994">
    <property type="component" value="Unassembled WGS sequence"/>
</dbReference>
<dbReference type="InterPro" id="IPR050197">
    <property type="entry name" value="Aldolase_class_II_sugar_metab"/>
</dbReference>
<dbReference type="Pfam" id="PF00596">
    <property type="entry name" value="Aldolase_II"/>
    <property type="match status" value="1"/>
</dbReference>
<proteinExistence type="predicted"/>
<feature type="domain" description="Class II aldolase/adducin N-terminal" evidence="3">
    <location>
        <begin position="14"/>
        <end position="189"/>
    </location>
</feature>
<dbReference type="GO" id="GO:0005829">
    <property type="term" value="C:cytosol"/>
    <property type="evidence" value="ECO:0007669"/>
    <property type="project" value="TreeGrafter"/>
</dbReference>
<evidence type="ECO:0000256" key="2">
    <source>
        <dbReference type="ARBA" id="ARBA00023239"/>
    </source>
</evidence>
<evidence type="ECO:0000313" key="5">
    <source>
        <dbReference type="Proteomes" id="UP000219994"/>
    </source>
</evidence>
<keyword evidence="2" id="KW-0456">Lyase</keyword>
<dbReference type="GO" id="GO:0046872">
    <property type="term" value="F:metal ion binding"/>
    <property type="evidence" value="ECO:0007669"/>
    <property type="project" value="UniProtKB-KW"/>
</dbReference>
<evidence type="ECO:0000313" key="4">
    <source>
        <dbReference type="EMBL" id="PDQ35781.1"/>
    </source>
</evidence>
<dbReference type="Gene3D" id="3.40.225.10">
    <property type="entry name" value="Class II aldolase/adducin N-terminal domain"/>
    <property type="match status" value="1"/>
</dbReference>
<dbReference type="SUPFAM" id="SSF53639">
    <property type="entry name" value="AraD/HMP-PK domain-like"/>
    <property type="match status" value="1"/>
</dbReference>
<evidence type="ECO:0000256" key="1">
    <source>
        <dbReference type="ARBA" id="ARBA00022723"/>
    </source>
</evidence>
<comment type="caution">
    <text evidence="4">The sequence shown here is derived from an EMBL/GenBank/DDBJ whole genome shotgun (WGS) entry which is preliminary data.</text>
</comment>
<dbReference type="EMBL" id="NAEP01000028">
    <property type="protein sequence ID" value="PDQ35781.1"/>
    <property type="molecule type" value="Genomic_DNA"/>
</dbReference>
<evidence type="ECO:0000259" key="3">
    <source>
        <dbReference type="SMART" id="SM01007"/>
    </source>
</evidence>
<dbReference type="PANTHER" id="PTHR22789:SF0">
    <property type="entry name" value="3-OXO-TETRONATE 4-PHOSPHATE DECARBOXYLASE-RELATED"/>
    <property type="match status" value="1"/>
</dbReference>
<dbReference type="InterPro" id="IPR001303">
    <property type="entry name" value="Aldolase_II/adducin_N"/>
</dbReference>
<gene>
    <name evidence="4" type="ORF">B5766_04830</name>
</gene>
<dbReference type="PANTHER" id="PTHR22789">
    <property type="entry name" value="FUCULOSE PHOSPHATE ALDOLASE"/>
    <property type="match status" value="1"/>
</dbReference>
<keyword evidence="1" id="KW-0479">Metal-binding</keyword>
<dbReference type="GO" id="GO:0016832">
    <property type="term" value="F:aldehyde-lyase activity"/>
    <property type="evidence" value="ECO:0007669"/>
    <property type="project" value="TreeGrafter"/>
</dbReference>